<dbReference type="EMBL" id="CP069362">
    <property type="protein sequence ID" value="WGS64318.1"/>
    <property type="molecule type" value="Genomic_DNA"/>
</dbReference>
<evidence type="ECO:0000256" key="3">
    <source>
        <dbReference type="HAMAP-Rule" id="MF_00272"/>
    </source>
</evidence>
<dbReference type="NCBIfam" id="TIGR00527">
    <property type="entry name" value="gcvH"/>
    <property type="match status" value="1"/>
</dbReference>
<comment type="similarity">
    <text evidence="1 3">Belongs to the GcvH family.</text>
</comment>
<dbReference type="NCBIfam" id="NF002270">
    <property type="entry name" value="PRK01202.1"/>
    <property type="match status" value="1"/>
</dbReference>
<protein>
    <recommendedName>
        <fullName evidence="3">Glycine cleavage system H protein</fullName>
    </recommendedName>
</protein>
<comment type="function">
    <text evidence="3">The glycine cleavage system catalyzes the degradation of glycine. The H protein shuttles the methylamine group of glycine from the P protein to the T protein.</text>
</comment>
<dbReference type="InterPro" id="IPR033753">
    <property type="entry name" value="GCV_H/Fam206"/>
</dbReference>
<dbReference type="InterPro" id="IPR003016">
    <property type="entry name" value="2-oxoA_DH_lipoyl-BS"/>
</dbReference>
<keyword evidence="2 3" id="KW-0450">Lipoyl</keyword>
<evidence type="ECO:0000256" key="2">
    <source>
        <dbReference type="ARBA" id="ARBA00022823"/>
    </source>
</evidence>
<feature type="modified residue" description="N6-lipoyllysine" evidence="3">
    <location>
        <position position="58"/>
    </location>
</feature>
<dbReference type="PANTHER" id="PTHR11715:SF3">
    <property type="entry name" value="GLYCINE CLEAVAGE SYSTEM H PROTEIN-RELATED"/>
    <property type="match status" value="1"/>
</dbReference>
<dbReference type="Proteomes" id="UP001232493">
    <property type="component" value="Chromosome"/>
</dbReference>
<evidence type="ECO:0000313" key="5">
    <source>
        <dbReference type="EMBL" id="WGS64318.1"/>
    </source>
</evidence>
<accession>A0ABY8PNX4</accession>
<dbReference type="InterPro" id="IPR017453">
    <property type="entry name" value="GCV_H_sub"/>
</dbReference>
<dbReference type="HAMAP" id="MF_00272">
    <property type="entry name" value="GcvH"/>
    <property type="match status" value="1"/>
</dbReference>
<comment type="subunit">
    <text evidence="3">The glycine cleavage system is composed of four proteins: P, T, L and H.</text>
</comment>
<dbReference type="Pfam" id="PF01597">
    <property type="entry name" value="GCV_H"/>
    <property type="match status" value="1"/>
</dbReference>
<reference evidence="5 6" key="1">
    <citation type="submission" date="2021-02" db="EMBL/GenBank/DDBJ databases">
        <title>Characterization of Marinitoga sp. nov. str. BP5-C20A.</title>
        <authorList>
            <person name="Erauso G."/>
            <person name="Postec A."/>
        </authorList>
    </citation>
    <scope>NUCLEOTIDE SEQUENCE [LARGE SCALE GENOMIC DNA]</scope>
    <source>
        <strain evidence="5 6">BP5-C20A</strain>
    </source>
</reference>
<dbReference type="PROSITE" id="PS00189">
    <property type="entry name" value="LIPOYL"/>
    <property type="match status" value="1"/>
</dbReference>
<organism evidence="5 6">
    <name type="scientific">Marinitoga aeolica</name>
    <dbReference type="NCBI Taxonomy" id="2809031"/>
    <lineage>
        <taxon>Bacteria</taxon>
        <taxon>Thermotogati</taxon>
        <taxon>Thermotogota</taxon>
        <taxon>Thermotogae</taxon>
        <taxon>Petrotogales</taxon>
        <taxon>Petrotogaceae</taxon>
        <taxon>Marinitoga</taxon>
    </lineage>
</organism>
<feature type="domain" description="Lipoyl-binding" evidence="4">
    <location>
        <begin position="17"/>
        <end position="99"/>
    </location>
</feature>
<evidence type="ECO:0000313" key="6">
    <source>
        <dbReference type="Proteomes" id="UP001232493"/>
    </source>
</evidence>
<dbReference type="Gene3D" id="2.40.50.100">
    <property type="match status" value="1"/>
</dbReference>
<dbReference type="SUPFAM" id="SSF51230">
    <property type="entry name" value="Single hybrid motif"/>
    <property type="match status" value="1"/>
</dbReference>
<evidence type="ECO:0000256" key="1">
    <source>
        <dbReference type="ARBA" id="ARBA00009249"/>
    </source>
</evidence>
<sequence>MKKFAKTHEWVLLEDNIAYIGISEHAAEELGDVTFVELPEVGKEIKKGDVLCTLESVKSASDVYAPISGKIVEVNSTLDSNPEIINDSPEKDGWIVKIEVSNKEELDELLSEEEYKKSL</sequence>
<dbReference type="PANTHER" id="PTHR11715">
    <property type="entry name" value="GLYCINE CLEAVAGE SYSTEM H PROTEIN"/>
    <property type="match status" value="1"/>
</dbReference>
<dbReference type="InterPro" id="IPR011053">
    <property type="entry name" value="Single_hybrid_motif"/>
</dbReference>
<keyword evidence="6" id="KW-1185">Reference proteome</keyword>
<name>A0ABY8PNX4_9BACT</name>
<dbReference type="InterPro" id="IPR000089">
    <property type="entry name" value="Biotin_lipoyl"/>
</dbReference>
<proteinExistence type="inferred from homology"/>
<comment type="cofactor">
    <cofactor evidence="3">
        <name>(R)-lipoate</name>
        <dbReference type="ChEBI" id="CHEBI:83088"/>
    </cofactor>
    <text evidence="3">Binds 1 lipoyl cofactor covalently.</text>
</comment>
<dbReference type="RefSeq" id="WP_280997885.1">
    <property type="nucleotide sequence ID" value="NZ_CP069362.1"/>
</dbReference>
<dbReference type="PROSITE" id="PS50968">
    <property type="entry name" value="BIOTINYL_LIPOYL"/>
    <property type="match status" value="1"/>
</dbReference>
<gene>
    <name evidence="3 5" type="primary">gcvH</name>
    <name evidence="5" type="ORF">JRV97_08040</name>
</gene>
<dbReference type="InterPro" id="IPR002930">
    <property type="entry name" value="GCV_H"/>
</dbReference>
<evidence type="ECO:0000259" key="4">
    <source>
        <dbReference type="PROSITE" id="PS50968"/>
    </source>
</evidence>
<dbReference type="CDD" id="cd06848">
    <property type="entry name" value="GCS_H"/>
    <property type="match status" value="1"/>
</dbReference>